<sequence length="443" mass="52439">MDLKNIYDKLKEKCSIEYKINEVIPFLYPYRELKINALVNKSPEKSLQQIYSVLLRTVKIGYNTEKDLIQFLGLTKDDFIIRELYNLRKEGFLDLISDKWLITPQGEKFLQDTTILKSIEKEEFSFLLDVFTNKIISRKNIKTSANSEEYKRLDPKFDFSHKDVKMLEEKSQQLQDVYKEEHLEESYLVDYEKEEILFDKKVFGKFIIVEYKPNNNNENDPFIEVRNNDNDLSLNKELTRSLQEEYPTIVYQLSDSDRNVIAEIQEEEPELIATFQEKVTDNDLVSELSIWETQSKFKEALKTAKKQLLIESPWIKKATLNYLNDIESLLKNKVEVIILYGIKDSDEHHYEVIKKLEKLKEKYFNLFKMIHLPSHFEGIGEKRLVGTHRKLVIKDDDYYIQGSFNFLSFNKKEGEKVANESSILVKENVQGKRKNVLVEYKLP</sequence>
<dbReference type="Gene3D" id="3.30.870.10">
    <property type="entry name" value="Endonuclease Chain A"/>
    <property type="match status" value="1"/>
</dbReference>
<proteinExistence type="predicted"/>
<dbReference type="SUPFAM" id="SSF56024">
    <property type="entry name" value="Phospholipase D/nuclease"/>
    <property type="match status" value="1"/>
</dbReference>
<dbReference type="EMBL" id="UFTJ01000002">
    <property type="protein sequence ID" value="SSZ55988.1"/>
    <property type="molecule type" value="Genomic_DNA"/>
</dbReference>
<evidence type="ECO:0000313" key="1">
    <source>
        <dbReference type="EMBL" id="SSZ55988.1"/>
    </source>
</evidence>
<organism evidence="1 2">
    <name type="scientific">Bergeyella zoohelcum</name>
    <dbReference type="NCBI Taxonomy" id="1015"/>
    <lineage>
        <taxon>Bacteria</taxon>
        <taxon>Pseudomonadati</taxon>
        <taxon>Bacteroidota</taxon>
        <taxon>Flavobacteriia</taxon>
        <taxon>Flavobacteriales</taxon>
        <taxon>Weeksellaceae</taxon>
        <taxon>Bergeyella</taxon>
    </lineage>
</organism>
<reference evidence="1 2" key="1">
    <citation type="submission" date="2018-06" db="EMBL/GenBank/DDBJ databases">
        <authorList>
            <consortium name="Pathogen Informatics"/>
            <person name="Doyle S."/>
        </authorList>
    </citation>
    <scope>NUCLEOTIDE SEQUENCE [LARGE SCALE GENOMIC DNA]</scope>
    <source>
        <strain evidence="1 2">NCTC11661</strain>
    </source>
</reference>
<name>A0A376C1E1_9FLAO</name>
<gene>
    <name evidence="1" type="ORF">NCTC11661_01388</name>
</gene>
<evidence type="ECO:0000313" key="2">
    <source>
        <dbReference type="Proteomes" id="UP000255515"/>
    </source>
</evidence>
<dbReference type="RefSeq" id="WP_002688594.1">
    <property type="nucleotide sequence ID" value="NZ_UFTJ01000002.1"/>
</dbReference>
<dbReference type="AlphaFoldDB" id="A0A376C1E1"/>
<accession>A0A376C1E1</accession>
<protein>
    <recommendedName>
        <fullName evidence="3">PLD phosphodiesterase domain-containing protein</fullName>
    </recommendedName>
</protein>
<evidence type="ECO:0008006" key="3">
    <source>
        <dbReference type="Google" id="ProtNLM"/>
    </source>
</evidence>
<dbReference type="Proteomes" id="UP000255515">
    <property type="component" value="Unassembled WGS sequence"/>
</dbReference>